<dbReference type="Pfam" id="PF03358">
    <property type="entry name" value="FMN_red"/>
    <property type="match status" value="1"/>
</dbReference>
<evidence type="ECO:0000313" key="5">
    <source>
        <dbReference type="EMBL" id="HFC97933.1"/>
    </source>
</evidence>
<comment type="caution">
    <text evidence="5">The sequence shown here is derived from an EMBL/GenBank/DDBJ whole genome shotgun (WGS) entry which is preliminary data.</text>
</comment>
<dbReference type="Gene3D" id="3.40.50.360">
    <property type="match status" value="1"/>
</dbReference>
<dbReference type="InterPro" id="IPR005025">
    <property type="entry name" value="FMN_Rdtase-like_dom"/>
</dbReference>
<evidence type="ECO:0000256" key="2">
    <source>
        <dbReference type="ARBA" id="ARBA00022643"/>
    </source>
</evidence>
<dbReference type="PANTHER" id="PTHR43278">
    <property type="entry name" value="NAD(P)H-DEPENDENT FMN-CONTAINING OXIDOREDUCTASE YWQN-RELATED"/>
    <property type="match status" value="1"/>
</dbReference>
<dbReference type="GO" id="GO:0016491">
    <property type="term" value="F:oxidoreductase activity"/>
    <property type="evidence" value="ECO:0007669"/>
    <property type="project" value="InterPro"/>
</dbReference>
<dbReference type="SUPFAM" id="SSF52218">
    <property type="entry name" value="Flavoproteins"/>
    <property type="match status" value="1"/>
</dbReference>
<evidence type="ECO:0000256" key="3">
    <source>
        <dbReference type="SAM" id="MobiDB-lite"/>
    </source>
</evidence>
<evidence type="ECO:0000256" key="1">
    <source>
        <dbReference type="ARBA" id="ARBA00022630"/>
    </source>
</evidence>
<dbReference type="EMBL" id="DRMH01000076">
    <property type="protein sequence ID" value="HFC97933.1"/>
    <property type="molecule type" value="Genomic_DNA"/>
</dbReference>
<feature type="region of interest" description="Disordered" evidence="3">
    <location>
        <begin position="217"/>
        <end position="238"/>
    </location>
</feature>
<accession>A0A7C3CTD1</accession>
<sequence>MAKILGILGSPHPYGGSGSLLRCALYAAEELGLTTEIIELYRGRIEPCIGCVQDEEPTCKYPCIFEDYGREILAKLKEAAGYVLATPVYWYGPSGPLKILIDRMTALENMVAFGEASYVEGKVVGVITVGADAGATLAGAYLLTVLNAMGAMIPPWAHAYSHRGKEALYDDRATMDAINVGRLVGGLILRLQGREGPLTYREDPELLQRIRQKVLEEKTRQEAHNGRDRTQVRGKSGS</sequence>
<reference evidence="5" key="1">
    <citation type="journal article" date="2020" name="mSystems">
        <title>Genome- and Community-Level Interaction Insights into Carbon Utilization and Element Cycling Functions of Hydrothermarchaeota in Hydrothermal Sediment.</title>
        <authorList>
            <person name="Zhou Z."/>
            <person name="Liu Y."/>
            <person name="Xu W."/>
            <person name="Pan J."/>
            <person name="Luo Z.H."/>
            <person name="Li M."/>
        </authorList>
    </citation>
    <scope>NUCLEOTIDE SEQUENCE [LARGE SCALE GENOMIC DNA]</scope>
    <source>
        <strain evidence="5">HyVt-483</strain>
    </source>
</reference>
<dbReference type="PANTHER" id="PTHR43278:SF1">
    <property type="entry name" value="IRON-SULFUR FLAVOPROTEIN MJ1083"/>
    <property type="match status" value="1"/>
</dbReference>
<keyword evidence="2" id="KW-0288">FMN</keyword>
<evidence type="ECO:0000259" key="4">
    <source>
        <dbReference type="Pfam" id="PF03358"/>
    </source>
</evidence>
<dbReference type="InterPro" id="IPR029039">
    <property type="entry name" value="Flavoprotein-like_sf"/>
</dbReference>
<keyword evidence="1" id="KW-0285">Flavoprotein</keyword>
<feature type="domain" description="NADPH-dependent FMN reductase-like" evidence="4">
    <location>
        <begin position="3"/>
        <end position="156"/>
    </location>
</feature>
<proteinExistence type="predicted"/>
<dbReference type="AlphaFoldDB" id="A0A7C3CTD1"/>
<dbReference type="Proteomes" id="UP000886043">
    <property type="component" value="Unassembled WGS sequence"/>
</dbReference>
<name>A0A7C3CTD1_9BACT</name>
<gene>
    <name evidence="5" type="ORF">ENJ40_05700</name>
</gene>
<feature type="compositionally biased region" description="Basic and acidic residues" evidence="3">
    <location>
        <begin position="217"/>
        <end position="231"/>
    </location>
</feature>
<dbReference type="InterPro" id="IPR051796">
    <property type="entry name" value="ISF_SsuE-like"/>
</dbReference>
<organism evidence="5">
    <name type="scientific">Thermosulfurimonas dismutans</name>
    <dbReference type="NCBI Taxonomy" id="999894"/>
    <lineage>
        <taxon>Bacteria</taxon>
        <taxon>Pseudomonadati</taxon>
        <taxon>Thermodesulfobacteriota</taxon>
        <taxon>Thermodesulfobacteria</taxon>
        <taxon>Thermodesulfobacteriales</taxon>
        <taxon>Thermodesulfobacteriaceae</taxon>
        <taxon>Thermosulfurimonas</taxon>
    </lineage>
</organism>
<protein>
    <submittedName>
        <fullName evidence="5">Flavodoxin family protein</fullName>
    </submittedName>
</protein>